<dbReference type="SUPFAM" id="SSF47699">
    <property type="entry name" value="Bifunctional inhibitor/lipid-transfer protein/seed storage 2S albumin"/>
    <property type="match status" value="1"/>
</dbReference>
<name>A0A4U6UY03_SETVI</name>
<feature type="region of interest" description="Disordered" evidence="1">
    <location>
        <begin position="153"/>
        <end position="203"/>
    </location>
</feature>
<evidence type="ECO:0000313" key="5">
    <source>
        <dbReference type="Proteomes" id="UP000298652"/>
    </source>
</evidence>
<feature type="signal peptide" evidence="2">
    <location>
        <begin position="1"/>
        <end position="25"/>
    </location>
</feature>
<organism evidence="4 5">
    <name type="scientific">Setaria viridis</name>
    <name type="common">Green bristlegrass</name>
    <name type="synonym">Setaria italica subsp. viridis</name>
    <dbReference type="NCBI Taxonomy" id="4556"/>
    <lineage>
        <taxon>Eukaryota</taxon>
        <taxon>Viridiplantae</taxon>
        <taxon>Streptophyta</taxon>
        <taxon>Embryophyta</taxon>
        <taxon>Tracheophyta</taxon>
        <taxon>Spermatophyta</taxon>
        <taxon>Magnoliopsida</taxon>
        <taxon>Liliopsida</taxon>
        <taxon>Poales</taxon>
        <taxon>Poaceae</taxon>
        <taxon>PACMAD clade</taxon>
        <taxon>Panicoideae</taxon>
        <taxon>Panicodae</taxon>
        <taxon>Paniceae</taxon>
        <taxon>Cenchrinae</taxon>
        <taxon>Setaria</taxon>
    </lineage>
</organism>
<evidence type="ECO:0000256" key="2">
    <source>
        <dbReference type="SAM" id="SignalP"/>
    </source>
</evidence>
<dbReference type="AlphaFoldDB" id="A0A4U6UY03"/>
<evidence type="ECO:0000259" key="3">
    <source>
        <dbReference type="Pfam" id="PF14368"/>
    </source>
</evidence>
<gene>
    <name evidence="4" type="ORF">SEVIR_4G126200v2</name>
</gene>
<dbReference type="Gramene" id="TKW21548">
    <property type="protein sequence ID" value="TKW21548"/>
    <property type="gene ID" value="SEVIR_4G126200v2"/>
</dbReference>
<dbReference type="InterPro" id="IPR016140">
    <property type="entry name" value="Bifunc_inhib/LTP/seed_store"/>
</dbReference>
<dbReference type="Proteomes" id="UP000298652">
    <property type="component" value="Chromosome 4"/>
</dbReference>
<dbReference type="EMBL" id="CM016555">
    <property type="protein sequence ID" value="TKW21548.1"/>
    <property type="molecule type" value="Genomic_DNA"/>
</dbReference>
<keyword evidence="5" id="KW-1185">Reference proteome</keyword>
<evidence type="ECO:0000256" key="1">
    <source>
        <dbReference type="SAM" id="MobiDB-lite"/>
    </source>
</evidence>
<proteinExistence type="predicted"/>
<keyword evidence="2" id="KW-0732">Signal</keyword>
<accession>A0A4U6UY03</accession>
<reference evidence="4" key="1">
    <citation type="submission" date="2019-03" db="EMBL/GenBank/DDBJ databases">
        <title>WGS assembly of Setaria viridis.</title>
        <authorList>
            <person name="Huang P."/>
            <person name="Jenkins J."/>
            <person name="Grimwood J."/>
            <person name="Barry K."/>
            <person name="Healey A."/>
            <person name="Mamidi S."/>
            <person name="Sreedasyam A."/>
            <person name="Shu S."/>
            <person name="Feldman M."/>
            <person name="Wu J."/>
            <person name="Yu Y."/>
            <person name="Chen C."/>
            <person name="Johnson J."/>
            <person name="Rokhsar D."/>
            <person name="Baxter I."/>
            <person name="Schmutz J."/>
            <person name="Brutnell T."/>
            <person name="Kellogg E."/>
        </authorList>
    </citation>
    <scope>NUCLEOTIDE SEQUENCE [LARGE SCALE GENOMIC DNA]</scope>
</reference>
<feature type="domain" description="Bifunctional inhibitor/plant lipid transfer protein/seed storage helical" evidence="3">
    <location>
        <begin position="17"/>
        <end position="87"/>
    </location>
</feature>
<feature type="chain" id="PRO_5021026490" description="Bifunctional inhibitor/plant lipid transfer protein/seed storage helical domain-containing protein" evidence="2">
    <location>
        <begin position="26"/>
        <end position="230"/>
    </location>
</feature>
<feature type="compositionally biased region" description="Basic and acidic residues" evidence="1">
    <location>
        <begin position="165"/>
        <end position="175"/>
    </location>
</feature>
<protein>
    <recommendedName>
        <fullName evidence="3">Bifunctional inhibitor/plant lipid transfer protein/seed storage helical domain-containing protein</fullName>
    </recommendedName>
</protein>
<dbReference type="Pfam" id="PF14368">
    <property type="entry name" value="LTP_2"/>
    <property type="match status" value="1"/>
</dbReference>
<dbReference type="InterPro" id="IPR036312">
    <property type="entry name" value="Bifun_inhib/LTP/seed_sf"/>
</dbReference>
<evidence type="ECO:0000313" key="4">
    <source>
        <dbReference type="EMBL" id="TKW21548.1"/>
    </source>
</evidence>
<dbReference type="OMA" id="QCRSSHA"/>
<sequence length="230" mass="22832">MFTRSPHLHLLLVGVLAAISTTARAQVVVLPNCNFQEVDLVPCMAAGSAAAAAGAGGGNISDACCSSLNKALDAGHRCVCSLLLSNGVFASLVTNLLTLPLVLPLPGCFLYAPSLAACQATLQQQTSAPPAAASSAAKTGGGAAGAALPSSTQAAAAAPPVNKRAGREQADDGRARGSLGGDGSSEGPSPAGSVSRSDACRRPSSDEGRACILTLAVAVAVFWFNRMTDS</sequence>